<evidence type="ECO:0000313" key="3">
    <source>
        <dbReference type="Proteomes" id="UP001172102"/>
    </source>
</evidence>
<sequence>MCCQSCLIHSLNPRQSPTRPSQVKKLGFTTMDLMHSERPRSIIPPPHESENYGNTSSSPATSNQPEPLPRHSQYHQPAKSPPLAQRKQVDGLLAGIGSQFVKVHSGYTSRGHDPKIRIT</sequence>
<evidence type="ECO:0000256" key="1">
    <source>
        <dbReference type="SAM" id="MobiDB-lite"/>
    </source>
</evidence>
<protein>
    <submittedName>
        <fullName evidence="2">Uncharacterized protein</fullName>
    </submittedName>
</protein>
<reference evidence="2" key="1">
    <citation type="submission" date="2023-06" db="EMBL/GenBank/DDBJ databases">
        <title>Genome-scale phylogeny and comparative genomics of the fungal order Sordariales.</title>
        <authorList>
            <consortium name="Lawrence Berkeley National Laboratory"/>
            <person name="Hensen N."/>
            <person name="Bonometti L."/>
            <person name="Westerberg I."/>
            <person name="Brannstrom I.O."/>
            <person name="Guillou S."/>
            <person name="Cros-Aarteil S."/>
            <person name="Calhoun S."/>
            <person name="Haridas S."/>
            <person name="Kuo A."/>
            <person name="Mondo S."/>
            <person name="Pangilinan J."/>
            <person name="Riley R."/>
            <person name="Labutti K."/>
            <person name="Andreopoulos B."/>
            <person name="Lipzen A."/>
            <person name="Chen C."/>
            <person name="Yanf M."/>
            <person name="Daum C."/>
            <person name="Ng V."/>
            <person name="Clum A."/>
            <person name="Steindorff A."/>
            <person name="Ohm R."/>
            <person name="Martin F."/>
            <person name="Silar P."/>
            <person name="Natvig D."/>
            <person name="Lalanne C."/>
            <person name="Gautier V."/>
            <person name="Ament-Velasquez S.L."/>
            <person name="Kruys A."/>
            <person name="Hutchinson M.I."/>
            <person name="Powell A.J."/>
            <person name="Barry K."/>
            <person name="Miller A.N."/>
            <person name="Grigoriev I.V."/>
            <person name="Debuchy R."/>
            <person name="Gladieux P."/>
            <person name="Thoren M.H."/>
            <person name="Johannesson H."/>
        </authorList>
    </citation>
    <scope>NUCLEOTIDE SEQUENCE</scope>
    <source>
        <strain evidence="2">SMH4607-1</strain>
    </source>
</reference>
<feature type="compositionally biased region" description="Polar residues" evidence="1">
    <location>
        <begin position="51"/>
        <end position="65"/>
    </location>
</feature>
<gene>
    <name evidence="2" type="ORF">B0H67DRAFT_560990</name>
</gene>
<dbReference type="Proteomes" id="UP001172102">
    <property type="component" value="Unassembled WGS sequence"/>
</dbReference>
<comment type="caution">
    <text evidence="2">The sequence shown here is derived from an EMBL/GenBank/DDBJ whole genome shotgun (WGS) entry which is preliminary data.</text>
</comment>
<accession>A0AA40E9M7</accession>
<evidence type="ECO:0000313" key="2">
    <source>
        <dbReference type="EMBL" id="KAK0730162.1"/>
    </source>
</evidence>
<proteinExistence type="predicted"/>
<dbReference type="AlphaFoldDB" id="A0AA40E9M7"/>
<dbReference type="EMBL" id="JAUKUA010000001">
    <property type="protein sequence ID" value="KAK0730162.1"/>
    <property type="molecule type" value="Genomic_DNA"/>
</dbReference>
<organism evidence="2 3">
    <name type="scientific">Lasiosphaeris hirsuta</name>
    <dbReference type="NCBI Taxonomy" id="260670"/>
    <lineage>
        <taxon>Eukaryota</taxon>
        <taxon>Fungi</taxon>
        <taxon>Dikarya</taxon>
        <taxon>Ascomycota</taxon>
        <taxon>Pezizomycotina</taxon>
        <taxon>Sordariomycetes</taxon>
        <taxon>Sordariomycetidae</taxon>
        <taxon>Sordariales</taxon>
        <taxon>Lasiosphaeriaceae</taxon>
        <taxon>Lasiosphaeris</taxon>
    </lineage>
</organism>
<keyword evidence="3" id="KW-1185">Reference proteome</keyword>
<feature type="region of interest" description="Disordered" evidence="1">
    <location>
        <begin position="29"/>
        <end position="90"/>
    </location>
</feature>
<name>A0AA40E9M7_9PEZI</name>